<evidence type="ECO:0000256" key="7">
    <source>
        <dbReference type="SAM" id="Coils"/>
    </source>
</evidence>
<organism evidence="10">
    <name type="scientific">Musa acuminata subsp. malaccensis</name>
    <name type="common">Wild banana</name>
    <name type="synonym">Musa malaccensis</name>
    <dbReference type="NCBI Taxonomy" id="214687"/>
    <lineage>
        <taxon>Eukaryota</taxon>
        <taxon>Viridiplantae</taxon>
        <taxon>Streptophyta</taxon>
        <taxon>Embryophyta</taxon>
        <taxon>Tracheophyta</taxon>
        <taxon>Spermatophyta</taxon>
        <taxon>Magnoliopsida</taxon>
        <taxon>Liliopsida</taxon>
        <taxon>Zingiberales</taxon>
        <taxon>Musaceae</taxon>
        <taxon>Musa</taxon>
    </lineage>
</organism>
<dbReference type="GO" id="GO:0009738">
    <property type="term" value="P:abscisic acid-activated signaling pathway"/>
    <property type="evidence" value="ECO:0007669"/>
    <property type="project" value="UniProtKB-KW"/>
</dbReference>
<feature type="compositionally biased region" description="Low complexity" evidence="8">
    <location>
        <begin position="19"/>
        <end position="38"/>
    </location>
</feature>
<dbReference type="SUPFAM" id="SSF57959">
    <property type="entry name" value="Leucine zipper domain"/>
    <property type="match status" value="1"/>
</dbReference>
<keyword evidence="6" id="KW-0539">Nucleus</keyword>
<keyword evidence="5" id="KW-0804">Transcription</keyword>
<keyword evidence="4" id="KW-0238">DNA-binding</keyword>
<evidence type="ECO:0000256" key="1">
    <source>
        <dbReference type="ARBA" id="ARBA00004123"/>
    </source>
</evidence>
<gene>
    <name evidence="10" type="ORF">GSMUA_263260.1</name>
</gene>
<dbReference type="InterPro" id="IPR046347">
    <property type="entry name" value="bZIP_sf"/>
</dbReference>
<proteinExistence type="predicted"/>
<protein>
    <submittedName>
        <fullName evidence="10">(wild Malaysian banana) hypothetical protein</fullName>
    </submittedName>
</protein>
<accession>A0A8D6ZX67</accession>
<keyword evidence="2" id="KW-0938">Abscisic acid signaling pathway</keyword>
<evidence type="ECO:0000256" key="4">
    <source>
        <dbReference type="ARBA" id="ARBA00023125"/>
    </source>
</evidence>
<dbReference type="AlphaFoldDB" id="A0A8D6ZX67"/>
<evidence type="ECO:0000256" key="6">
    <source>
        <dbReference type="ARBA" id="ARBA00023242"/>
    </source>
</evidence>
<dbReference type="SMART" id="SM00338">
    <property type="entry name" value="BRLZ"/>
    <property type="match status" value="1"/>
</dbReference>
<dbReference type="GO" id="GO:0045893">
    <property type="term" value="P:positive regulation of DNA-templated transcription"/>
    <property type="evidence" value="ECO:0007669"/>
    <property type="project" value="InterPro"/>
</dbReference>
<dbReference type="PANTHER" id="PTHR22952:SF433">
    <property type="entry name" value="PROTEIN FD"/>
    <property type="match status" value="1"/>
</dbReference>
<evidence type="ECO:0000256" key="3">
    <source>
        <dbReference type="ARBA" id="ARBA00023015"/>
    </source>
</evidence>
<dbReference type="EMBL" id="HG996470">
    <property type="protein sequence ID" value="CAG1838149.1"/>
    <property type="molecule type" value="Genomic_DNA"/>
</dbReference>
<sequence length="263" mass="28907">MWRSEQGNHHGSTNNRVASSSSSSSSSSRSSPSSTTSSLLPQAPKRRTMEEVWKDIGLRSLHHQERLLTPLNHQRHSPTASPSFRAIILQDFLAGPLNRPHAAAKNSPLPPSTMPPTALSLSPRLEIQLMGSDAHGNSNSSSNGCRASFISPAFSDNMVRPPSPIGLFSFCSKEAMSEDPAACGDLRHKRMIKNRESAARSRARKQASPPILLSAYINELELEVARLLEEQSRLQKELEELRLAMAGKHSKRNTLRRSSTAPF</sequence>
<dbReference type="InterPro" id="IPR004827">
    <property type="entry name" value="bZIP"/>
</dbReference>
<comment type="subcellular location">
    <subcellularLocation>
        <location evidence="1">Nucleus</location>
    </subcellularLocation>
</comment>
<name>A0A8D6ZX67_MUSAM</name>
<dbReference type="PROSITE" id="PS00036">
    <property type="entry name" value="BZIP_BASIC"/>
    <property type="match status" value="1"/>
</dbReference>
<keyword evidence="3" id="KW-0805">Transcription regulation</keyword>
<dbReference type="CDD" id="cd14707">
    <property type="entry name" value="bZIP_plant_BZIP46"/>
    <property type="match status" value="1"/>
</dbReference>
<dbReference type="GO" id="GO:0003677">
    <property type="term" value="F:DNA binding"/>
    <property type="evidence" value="ECO:0007669"/>
    <property type="project" value="UniProtKB-KW"/>
</dbReference>
<evidence type="ECO:0000256" key="5">
    <source>
        <dbReference type="ARBA" id="ARBA00023163"/>
    </source>
</evidence>
<reference evidence="10" key="1">
    <citation type="submission" date="2021-03" db="EMBL/GenBank/DDBJ databases">
        <authorList>
            <consortium name="Genoscope - CEA"/>
            <person name="William W."/>
        </authorList>
    </citation>
    <scope>NUCLEOTIDE SEQUENCE</scope>
    <source>
        <strain evidence="10">Doubled-haploid Pahang</strain>
    </source>
</reference>
<feature type="region of interest" description="Disordered" evidence="8">
    <location>
        <begin position="1"/>
        <end position="46"/>
    </location>
</feature>
<evidence type="ECO:0000256" key="2">
    <source>
        <dbReference type="ARBA" id="ARBA00022682"/>
    </source>
</evidence>
<keyword evidence="7" id="KW-0175">Coiled coil</keyword>
<dbReference type="PANTHER" id="PTHR22952">
    <property type="entry name" value="CAMP-RESPONSE ELEMENT BINDING PROTEIN-RELATED"/>
    <property type="match status" value="1"/>
</dbReference>
<feature type="region of interest" description="Disordered" evidence="8">
    <location>
        <begin position="99"/>
        <end position="119"/>
    </location>
</feature>
<evidence type="ECO:0000256" key="8">
    <source>
        <dbReference type="SAM" id="MobiDB-lite"/>
    </source>
</evidence>
<dbReference type="Gene3D" id="1.20.5.170">
    <property type="match status" value="1"/>
</dbReference>
<dbReference type="InterPro" id="IPR043452">
    <property type="entry name" value="BZIP46-like"/>
</dbReference>
<feature type="compositionally biased region" description="Polar residues" evidence="8">
    <location>
        <begin position="9"/>
        <end position="18"/>
    </location>
</feature>
<evidence type="ECO:0000259" key="9">
    <source>
        <dbReference type="PROSITE" id="PS00036"/>
    </source>
</evidence>
<feature type="domain" description="BZIP" evidence="9">
    <location>
        <begin position="189"/>
        <end position="204"/>
    </location>
</feature>
<dbReference type="GO" id="GO:0005634">
    <property type="term" value="C:nucleus"/>
    <property type="evidence" value="ECO:0007669"/>
    <property type="project" value="UniProtKB-SubCell"/>
</dbReference>
<dbReference type="GO" id="GO:0003700">
    <property type="term" value="F:DNA-binding transcription factor activity"/>
    <property type="evidence" value="ECO:0007669"/>
    <property type="project" value="InterPro"/>
</dbReference>
<feature type="coiled-coil region" evidence="7">
    <location>
        <begin position="217"/>
        <end position="244"/>
    </location>
</feature>
<evidence type="ECO:0000313" key="10">
    <source>
        <dbReference type="EMBL" id="CAG1838149.1"/>
    </source>
</evidence>